<organism evidence="1 2">
    <name type="scientific">Thiolapillus brandeum</name>
    <dbReference type="NCBI Taxonomy" id="1076588"/>
    <lineage>
        <taxon>Bacteria</taxon>
        <taxon>Pseudomonadati</taxon>
        <taxon>Pseudomonadota</taxon>
        <taxon>Gammaproteobacteria</taxon>
        <taxon>Chromatiales</taxon>
        <taxon>Sedimenticolaceae</taxon>
        <taxon>Thiolapillus</taxon>
    </lineage>
</organism>
<evidence type="ECO:0000313" key="2">
    <source>
        <dbReference type="Proteomes" id="UP000031631"/>
    </source>
</evidence>
<gene>
    <name evidence="1" type="ORF">TBH_C2564</name>
</gene>
<dbReference type="Proteomes" id="UP000031631">
    <property type="component" value="Chromosome"/>
</dbReference>
<dbReference type="RefSeq" id="WP_041069151.1">
    <property type="nucleotide sequence ID" value="NZ_AP012273.1"/>
</dbReference>
<protein>
    <recommendedName>
        <fullName evidence="3">DUF1415 domain-containing protein</fullName>
    </recommendedName>
</protein>
<proteinExistence type="predicted"/>
<keyword evidence="2" id="KW-1185">Reference proteome</keyword>
<dbReference type="InterPro" id="IPR009858">
    <property type="entry name" value="DUF1415"/>
</dbReference>
<name>A0A7U6GKV4_9GAMM</name>
<dbReference type="KEGG" id="tbn:TBH_C2564"/>
<evidence type="ECO:0008006" key="3">
    <source>
        <dbReference type="Google" id="ProtNLM"/>
    </source>
</evidence>
<dbReference type="OrthoDB" id="277390at2"/>
<dbReference type="AlphaFoldDB" id="A0A7U6GKV4"/>
<sequence length="183" mass="20505">MTPEVEQTRCWVKEVVIGLNLCPFARQPFEADTIRYRVCRAAEADQAYRALIEEVADFVQQPAEKVETGLFIVPQGLDDFGEYLDVLEDAQAALEEAGLDDLLQLASFHPDYCFEGLEADDPANYTNRSPFPMFHLIRQDGLAAALENWPDPESIPQRNVALLRDMGQEAISILLDNCRNASG</sequence>
<reference evidence="1 2" key="1">
    <citation type="journal article" date="2014" name="PLoS ONE">
        <title>Physiological and genomic features of a novel sulfur-oxidizing gammaproteobacterium belonging to a previously uncultivated symbiotic lineage isolated from a hydrothermal vent.</title>
        <authorList>
            <person name="Nunoura T."/>
            <person name="Takaki Y."/>
            <person name="Kazama H."/>
            <person name="Kakuta J."/>
            <person name="Shimamura S."/>
            <person name="Makita H."/>
            <person name="Hirai M."/>
            <person name="Miyazaki M."/>
            <person name="Takai K."/>
        </authorList>
    </citation>
    <scope>NUCLEOTIDE SEQUENCE [LARGE SCALE GENOMIC DNA]</scope>
    <source>
        <strain evidence="1 2">Hiromi1</strain>
    </source>
</reference>
<evidence type="ECO:0000313" key="1">
    <source>
        <dbReference type="EMBL" id="BAO45470.1"/>
    </source>
</evidence>
<accession>A0A7U6GKV4</accession>
<dbReference type="EMBL" id="AP012273">
    <property type="protein sequence ID" value="BAO45470.1"/>
    <property type="molecule type" value="Genomic_DNA"/>
</dbReference>
<dbReference type="Pfam" id="PF07209">
    <property type="entry name" value="DUF1415"/>
    <property type="match status" value="1"/>
</dbReference>